<dbReference type="Gene3D" id="3.40.50.410">
    <property type="entry name" value="von Willebrand factor, type A domain"/>
    <property type="match status" value="1"/>
</dbReference>
<dbReference type="Pfam" id="PF00092">
    <property type="entry name" value="VWA"/>
    <property type="match status" value="1"/>
</dbReference>
<dbReference type="SUPFAM" id="SSF53300">
    <property type="entry name" value="vWA-like"/>
    <property type="match status" value="1"/>
</dbReference>
<dbReference type="PROSITE" id="PS50234">
    <property type="entry name" value="VWFA"/>
    <property type="match status" value="1"/>
</dbReference>
<dbReference type="SMART" id="SM00327">
    <property type="entry name" value="VWA"/>
    <property type="match status" value="1"/>
</dbReference>
<evidence type="ECO:0000313" key="3">
    <source>
        <dbReference type="Proteomes" id="UP001157109"/>
    </source>
</evidence>
<keyword evidence="3" id="KW-1185">Reference proteome</keyword>
<feature type="domain" description="VWFA" evidence="1">
    <location>
        <begin position="90"/>
        <end position="287"/>
    </location>
</feature>
<comment type="caution">
    <text evidence="2">The sequence shown here is derived from an EMBL/GenBank/DDBJ whole genome shotgun (WGS) entry which is preliminary data.</text>
</comment>
<reference evidence="3" key="1">
    <citation type="journal article" date="2019" name="Int. J. Syst. Evol. Microbiol.">
        <title>The Global Catalogue of Microorganisms (GCM) 10K type strain sequencing project: providing services to taxonomists for standard genome sequencing and annotation.</title>
        <authorList>
            <consortium name="The Broad Institute Genomics Platform"/>
            <consortium name="The Broad Institute Genome Sequencing Center for Infectious Disease"/>
            <person name="Wu L."/>
            <person name="Ma J."/>
        </authorList>
    </citation>
    <scope>NUCLEOTIDE SEQUENCE [LARGE SCALE GENOMIC DNA]</scope>
    <source>
        <strain evidence="3">NBRC 105830</strain>
    </source>
</reference>
<gene>
    <name evidence="2" type="ORF">GCM10025862_32900</name>
</gene>
<dbReference type="EMBL" id="BSUJ01000001">
    <property type="protein sequence ID" value="GMA21269.1"/>
    <property type="molecule type" value="Genomic_DNA"/>
</dbReference>
<protein>
    <recommendedName>
        <fullName evidence="1">VWFA domain-containing protein</fullName>
    </recommendedName>
</protein>
<dbReference type="InterPro" id="IPR036465">
    <property type="entry name" value="vWFA_dom_sf"/>
</dbReference>
<dbReference type="InterPro" id="IPR002035">
    <property type="entry name" value="VWF_A"/>
</dbReference>
<name>A0ABQ6HU91_9MICO</name>
<dbReference type="Proteomes" id="UP001157109">
    <property type="component" value="Unassembled WGS sequence"/>
</dbReference>
<sequence length="299" mass="30824">MPSEGVGALQFTPFTTSSTKEVSNEVTQLLAALRGDSGQAALTEAGMRVGDGAGPGVPGMPAQPKVVVRPTPGLVDLTMSTWASMSRDLRLLTVIDASGSMKYKTANGMTRIDAATKSAGEAMGQVPPGTRVGLWLFAENRGGPGQDWKQLAPVAPVSAKEGSTTHGENVLRAFGSIRSQVGGGTGLYDTIWAAYDQAVRTYDPKLANVVIVLTDGKNEDPKTIGLPALLTKVKAATTPQRPVKLILIGIGAEADLGVLRQIAGAAGGSAFNGDKGATVRDVLVDALVPVRPEGVRPAS</sequence>
<accession>A0ABQ6HU91</accession>
<organism evidence="2 3">
    <name type="scientific">Arsenicicoccus piscis</name>
    <dbReference type="NCBI Taxonomy" id="673954"/>
    <lineage>
        <taxon>Bacteria</taxon>
        <taxon>Bacillati</taxon>
        <taxon>Actinomycetota</taxon>
        <taxon>Actinomycetes</taxon>
        <taxon>Micrococcales</taxon>
        <taxon>Intrasporangiaceae</taxon>
        <taxon>Arsenicicoccus</taxon>
    </lineage>
</organism>
<proteinExistence type="predicted"/>
<evidence type="ECO:0000313" key="2">
    <source>
        <dbReference type="EMBL" id="GMA21269.1"/>
    </source>
</evidence>
<evidence type="ECO:0000259" key="1">
    <source>
        <dbReference type="PROSITE" id="PS50234"/>
    </source>
</evidence>